<comment type="similarity">
    <text evidence="1 5">Belongs to the GPN-loop GTPase family.</text>
</comment>
<dbReference type="OrthoDB" id="5839at2759"/>
<dbReference type="eggNOG" id="KOG1533">
    <property type="taxonomic scope" value="Eukaryota"/>
</dbReference>
<organism evidence="6 7">
    <name type="scientific">Sphaeroforma arctica JP610</name>
    <dbReference type="NCBI Taxonomy" id="667725"/>
    <lineage>
        <taxon>Eukaryota</taxon>
        <taxon>Ichthyosporea</taxon>
        <taxon>Ichthyophonida</taxon>
        <taxon>Sphaeroforma</taxon>
    </lineage>
</organism>
<dbReference type="RefSeq" id="XP_014152339.1">
    <property type="nucleotide sequence ID" value="XM_014296864.1"/>
</dbReference>
<protein>
    <recommendedName>
        <fullName evidence="5">GPN-loop GTPase 2</fullName>
    </recommendedName>
</protein>
<evidence type="ECO:0000256" key="2">
    <source>
        <dbReference type="ARBA" id="ARBA00022741"/>
    </source>
</evidence>
<evidence type="ECO:0000256" key="5">
    <source>
        <dbReference type="RuleBase" id="RU365059"/>
    </source>
</evidence>
<keyword evidence="3 5" id="KW-0378">Hydrolase</keyword>
<dbReference type="STRING" id="667725.A0A0L0FNN6"/>
<dbReference type="PANTHER" id="PTHR21231">
    <property type="entry name" value="XPA-BINDING PROTEIN 1-RELATED"/>
    <property type="match status" value="1"/>
</dbReference>
<proteinExistence type="inferred from homology"/>
<dbReference type="GO" id="GO:0005525">
    <property type="term" value="F:GTP binding"/>
    <property type="evidence" value="ECO:0007669"/>
    <property type="project" value="UniProtKB-KW"/>
</dbReference>
<evidence type="ECO:0000256" key="3">
    <source>
        <dbReference type="ARBA" id="ARBA00022801"/>
    </source>
</evidence>
<gene>
    <name evidence="6" type="ORF">SARC_09137</name>
</gene>
<evidence type="ECO:0000313" key="7">
    <source>
        <dbReference type="Proteomes" id="UP000054560"/>
    </source>
</evidence>
<evidence type="ECO:0000256" key="1">
    <source>
        <dbReference type="ARBA" id="ARBA00005290"/>
    </source>
</evidence>
<dbReference type="AlphaFoldDB" id="A0A0L0FNN6"/>
<dbReference type="InterPro" id="IPR004130">
    <property type="entry name" value="Gpn"/>
</dbReference>
<dbReference type="GO" id="GO:0005737">
    <property type="term" value="C:cytoplasm"/>
    <property type="evidence" value="ECO:0007669"/>
    <property type="project" value="TreeGrafter"/>
</dbReference>
<feature type="non-terminal residue" evidence="6">
    <location>
        <position position="1"/>
    </location>
</feature>
<keyword evidence="7" id="KW-1185">Reference proteome</keyword>
<evidence type="ECO:0000313" key="6">
    <source>
        <dbReference type="EMBL" id="KNC78437.1"/>
    </source>
</evidence>
<dbReference type="SUPFAM" id="SSF52540">
    <property type="entry name" value="P-loop containing nucleoside triphosphate hydrolases"/>
    <property type="match status" value="1"/>
</dbReference>
<keyword evidence="2 5" id="KW-0547">Nucleotide-binding</keyword>
<dbReference type="Gene3D" id="3.40.50.300">
    <property type="entry name" value="P-loop containing nucleotide triphosphate hydrolases"/>
    <property type="match status" value="1"/>
</dbReference>
<name>A0A0L0FNN6_9EUKA</name>
<dbReference type="PANTHER" id="PTHR21231:SF3">
    <property type="entry name" value="GPN-LOOP GTPASE 2"/>
    <property type="match status" value="1"/>
</dbReference>
<dbReference type="Pfam" id="PF03029">
    <property type="entry name" value="ATP_bind_1"/>
    <property type="match status" value="1"/>
</dbReference>
<comment type="function">
    <text evidence="5">Small GTPase required for proper localization of RNA polymerase II and III (RNAPII and RNAPIII). May act at an RNAP assembly step prior to nuclear import.</text>
</comment>
<comment type="subunit">
    <text evidence="5">Binds to RNA polymerase II (RNAPII).</text>
</comment>
<accession>A0A0L0FNN6</accession>
<evidence type="ECO:0000256" key="4">
    <source>
        <dbReference type="ARBA" id="ARBA00023134"/>
    </source>
</evidence>
<dbReference type="InterPro" id="IPR027417">
    <property type="entry name" value="P-loop_NTPase"/>
</dbReference>
<dbReference type="Proteomes" id="UP000054560">
    <property type="component" value="Unassembled WGS sequence"/>
</dbReference>
<keyword evidence="4 5" id="KW-0342">GTP-binding</keyword>
<dbReference type="EMBL" id="KQ242489">
    <property type="protein sequence ID" value="KNC78437.1"/>
    <property type="molecule type" value="Genomic_DNA"/>
</dbReference>
<dbReference type="GeneID" id="25909641"/>
<sequence length="205" mass="23633">SYILFDCPGQVELYTHNNSIHRIVDKLQTWNYRLAAVHLVDSHYCTDPGKFVSVLMTSLSTMLQIALPHINVLSKVDLIERYDKLAFNMDFYTDVLDLNHLLHTFSEDPFLQRYKKLNSILCELVEDYGLVNFYPLNVQDQDSMLVLAKAIDKANGYIFGGLDGIDSNPFEITQAAIPNQLDALDMRERFIDRFYEQPPEDSDSE</sequence>
<dbReference type="GO" id="GO:0003924">
    <property type="term" value="F:GTPase activity"/>
    <property type="evidence" value="ECO:0007669"/>
    <property type="project" value="TreeGrafter"/>
</dbReference>
<reference evidence="6 7" key="1">
    <citation type="submission" date="2011-02" db="EMBL/GenBank/DDBJ databases">
        <title>The Genome Sequence of Sphaeroforma arctica JP610.</title>
        <authorList>
            <consortium name="The Broad Institute Genome Sequencing Platform"/>
            <person name="Russ C."/>
            <person name="Cuomo C."/>
            <person name="Young S.K."/>
            <person name="Zeng Q."/>
            <person name="Gargeya S."/>
            <person name="Alvarado L."/>
            <person name="Berlin A."/>
            <person name="Chapman S.B."/>
            <person name="Chen Z."/>
            <person name="Freedman E."/>
            <person name="Gellesch M."/>
            <person name="Goldberg J."/>
            <person name="Griggs A."/>
            <person name="Gujja S."/>
            <person name="Heilman E."/>
            <person name="Heiman D."/>
            <person name="Howarth C."/>
            <person name="Mehta T."/>
            <person name="Neiman D."/>
            <person name="Pearson M."/>
            <person name="Roberts A."/>
            <person name="Saif S."/>
            <person name="Shea T."/>
            <person name="Shenoy N."/>
            <person name="Sisk P."/>
            <person name="Stolte C."/>
            <person name="Sykes S."/>
            <person name="White J."/>
            <person name="Yandava C."/>
            <person name="Burger G."/>
            <person name="Gray M.W."/>
            <person name="Holland P.W.H."/>
            <person name="King N."/>
            <person name="Lang F.B.F."/>
            <person name="Roger A.J."/>
            <person name="Ruiz-Trillo I."/>
            <person name="Haas B."/>
            <person name="Nusbaum C."/>
            <person name="Birren B."/>
        </authorList>
    </citation>
    <scope>NUCLEOTIDE SEQUENCE [LARGE SCALE GENOMIC DNA]</scope>
    <source>
        <strain evidence="6 7">JP610</strain>
    </source>
</reference>